<feature type="transmembrane region" description="Helical" evidence="2">
    <location>
        <begin position="101"/>
        <end position="122"/>
    </location>
</feature>
<keyword evidence="2" id="KW-0472">Membrane</keyword>
<sequence length="459" mass="51166">MTRPGSPAQIEHPEREGSPTMDADNGRVLTVPPAAASSVVVDGAAAPKTAEKPARRGPVAHIGQLTGIRAVAALWVLTFHFRPELLKAFGFLYPLVPVFNVGYLGVDLFFVLSGFILTLTHLDRMAENWGPKKMAGFLWLRLSRIWPVLFFMLLVWGAYHAFSVEANNDGRLQAALDPSRFLSHVFLVHAWSTAHHDWNPVDWSLSAEWLAYLVFTVLVVILARMLVHVSSRALLVTAGVLTVPMVVIGTGFQDGSDLLWNGDTIVAGIVPLRVLTEFFAGAVVALLVMRHGSTVKLPWFLKPTTILVAIVVVVYAVQRWDPAPRFRFDQDWRINGHLMWGSTETVVVVPLFLLLIGSLAVSRRDPATRLLASRVLVWGGKISFSLYMVHWLFLDLARKMIYSKLAIPEQLSGWQSWPFRTTVLVAIGLAVLSAHLVYRFVEEPCRRIMRTLLPSSMRV</sequence>
<evidence type="ECO:0000256" key="1">
    <source>
        <dbReference type="SAM" id="MobiDB-lite"/>
    </source>
</evidence>
<proteinExistence type="predicted"/>
<dbReference type="GO" id="GO:0016747">
    <property type="term" value="F:acyltransferase activity, transferring groups other than amino-acyl groups"/>
    <property type="evidence" value="ECO:0007669"/>
    <property type="project" value="InterPro"/>
</dbReference>
<gene>
    <name evidence="4" type="ordered locus">RAM_05325</name>
</gene>
<feature type="transmembrane region" description="Helical" evidence="2">
    <location>
        <begin position="300"/>
        <end position="318"/>
    </location>
</feature>
<evidence type="ECO:0000313" key="4">
    <source>
        <dbReference type="EMBL" id="AEK39557.1"/>
    </source>
</evidence>
<feature type="transmembrane region" description="Helical" evidence="2">
    <location>
        <begin position="421"/>
        <end position="441"/>
    </location>
</feature>
<evidence type="ECO:0000313" key="5">
    <source>
        <dbReference type="Proteomes" id="UP000006138"/>
    </source>
</evidence>
<feature type="region of interest" description="Disordered" evidence="1">
    <location>
        <begin position="1"/>
        <end position="26"/>
    </location>
</feature>
<feature type="transmembrane region" description="Helical" evidence="2">
    <location>
        <begin position="265"/>
        <end position="288"/>
    </location>
</feature>
<keyword evidence="4" id="KW-0808">Transferase</keyword>
<name>A0A9R0NRY9_AMYMS</name>
<organism evidence="4 5">
    <name type="scientific">Amycolatopsis mediterranei (strain S699)</name>
    <name type="common">Nocardia mediterranei</name>
    <dbReference type="NCBI Taxonomy" id="713604"/>
    <lineage>
        <taxon>Bacteria</taxon>
        <taxon>Bacillati</taxon>
        <taxon>Actinomycetota</taxon>
        <taxon>Actinomycetes</taxon>
        <taxon>Pseudonocardiales</taxon>
        <taxon>Pseudonocardiaceae</taxon>
        <taxon>Amycolatopsis</taxon>
    </lineage>
</organism>
<feature type="transmembrane region" description="Helical" evidence="2">
    <location>
        <begin position="371"/>
        <end position="393"/>
    </location>
</feature>
<feature type="transmembrane region" description="Helical" evidence="2">
    <location>
        <begin position="234"/>
        <end position="253"/>
    </location>
</feature>
<keyword evidence="4" id="KW-0012">Acyltransferase</keyword>
<dbReference type="Pfam" id="PF01757">
    <property type="entry name" value="Acyl_transf_3"/>
    <property type="match status" value="1"/>
</dbReference>
<feature type="transmembrane region" description="Helical" evidence="2">
    <location>
        <begin position="209"/>
        <end position="227"/>
    </location>
</feature>
<keyword evidence="5" id="KW-1185">Reference proteome</keyword>
<reference evidence="4 5" key="1">
    <citation type="journal article" date="2011" name="J. Bacteriol.">
        <title>Whole genome sequence of the rifamycin B-producing strain Amycolatopsis mediterranei S699.</title>
        <authorList>
            <person name="Verma M."/>
            <person name="Kaur J."/>
            <person name="Kumar M."/>
            <person name="Kumari K."/>
            <person name="Saxena A."/>
            <person name="Anand S."/>
            <person name="Nigam A."/>
            <person name="Ravi V."/>
            <person name="Raghuvanshi S."/>
            <person name="Khurana P."/>
            <person name="Tyagi A.K."/>
            <person name="Khurana J.P."/>
            <person name="Lal R."/>
        </authorList>
    </citation>
    <scope>NUCLEOTIDE SEQUENCE [LARGE SCALE GENOMIC DNA]</scope>
    <source>
        <strain evidence="4 5">S699</strain>
    </source>
</reference>
<dbReference type="KEGG" id="amn:RAM_05325"/>
<dbReference type="PANTHER" id="PTHR23028">
    <property type="entry name" value="ACETYLTRANSFERASE"/>
    <property type="match status" value="1"/>
</dbReference>
<dbReference type="InterPro" id="IPR050879">
    <property type="entry name" value="Acyltransferase_3"/>
</dbReference>
<feature type="domain" description="Acyltransferase 3" evidence="3">
    <location>
        <begin position="64"/>
        <end position="434"/>
    </location>
</feature>
<evidence type="ECO:0000259" key="3">
    <source>
        <dbReference type="Pfam" id="PF01757"/>
    </source>
</evidence>
<evidence type="ECO:0000256" key="2">
    <source>
        <dbReference type="SAM" id="Phobius"/>
    </source>
</evidence>
<dbReference type="PANTHER" id="PTHR23028:SF53">
    <property type="entry name" value="ACYL_TRANSF_3 DOMAIN-CONTAINING PROTEIN"/>
    <property type="match status" value="1"/>
</dbReference>
<dbReference type="Proteomes" id="UP000006138">
    <property type="component" value="Chromosome"/>
</dbReference>
<dbReference type="InterPro" id="IPR002656">
    <property type="entry name" value="Acyl_transf_3_dom"/>
</dbReference>
<keyword evidence="2" id="KW-1133">Transmembrane helix</keyword>
<protein>
    <submittedName>
        <fullName evidence="4">Acyltransferase</fullName>
    </submittedName>
</protein>
<dbReference type="AlphaFoldDB" id="A0A9R0NRY9"/>
<feature type="transmembrane region" description="Helical" evidence="2">
    <location>
        <begin position="338"/>
        <end position="359"/>
    </location>
</feature>
<dbReference type="GO" id="GO:0016020">
    <property type="term" value="C:membrane"/>
    <property type="evidence" value="ECO:0007669"/>
    <property type="project" value="TreeGrafter"/>
</dbReference>
<dbReference type="GO" id="GO:0009103">
    <property type="term" value="P:lipopolysaccharide biosynthetic process"/>
    <property type="evidence" value="ECO:0007669"/>
    <property type="project" value="TreeGrafter"/>
</dbReference>
<feature type="transmembrane region" description="Helical" evidence="2">
    <location>
        <begin position="62"/>
        <end position="81"/>
    </location>
</feature>
<keyword evidence="2" id="KW-0812">Transmembrane</keyword>
<dbReference type="EMBL" id="CP002896">
    <property type="protein sequence ID" value="AEK39557.1"/>
    <property type="molecule type" value="Genomic_DNA"/>
</dbReference>
<feature type="transmembrane region" description="Helical" evidence="2">
    <location>
        <begin position="143"/>
        <end position="162"/>
    </location>
</feature>
<accession>A0A9R0NRY9</accession>